<protein>
    <submittedName>
        <fullName evidence="2">Uncharacterized protein</fullName>
    </submittedName>
</protein>
<keyword evidence="1" id="KW-0812">Transmembrane</keyword>
<proteinExistence type="predicted"/>
<sequence length="86" mass="9101">MEGLQALFAATGMDFQACITLTAVMVVVCCDGDVTRAMRVVAYTAAAILAPLALLEVYADPRGAAHRAVVLLYQLFAVLRGMQAPN</sequence>
<organism evidence="2 3">
    <name type="scientific">Exidia glandulosa HHB12029</name>
    <dbReference type="NCBI Taxonomy" id="1314781"/>
    <lineage>
        <taxon>Eukaryota</taxon>
        <taxon>Fungi</taxon>
        <taxon>Dikarya</taxon>
        <taxon>Basidiomycota</taxon>
        <taxon>Agaricomycotina</taxon>
        <taxon>Agaricomycetes</taxon>
        <taxon>Auriculariales</taxon>
        <taxon>Exidiaceae</taxon>
        <taxon>Exidia</taxon>
    </lineage>
</organism>
<dbReference type="Proteomes" id="UP000077266">
    <property type="component" value="Unassembled WGS sequence"/>
</dbReference>
<evidence type="ECO:0000313" key="2">
    <source>
        <dbReference type="EMBL" id="KZV98473.1"/>
    </source>
</evidence>
<dbReference type="EMBL" id="KV425918">
    <property type="protein sequence ID" value="KZV98473.1"/>
    <property type="molecule type" value="Genomic_DNA"/>
</dbReference>
<keyword evidence="1" id="KW-0472">Membrane</keyword>
<dbReference type="AlphaFoldDB" id="A0A165LXP9"/>
<feature type="transmembrane region" description="Helical" evidence="1">
    <location>
        <begin position="40"/>
        <end position="58"/>
    </location>
</feature>
<accession>A0A165LXP9</accession>
<evidence type="ECO:0000313" key="3">
    <source>
        <dbReference type="Proteomes" id="UP000077266"/>
    </source>
</evidence>
<name>A0A165LXP9_EXIGL</name>
<reference evidence="2 3" key="1">
    <citation type="journal article" date="2016" name="Mol. Biol. Evol.">
        <title>Comparative Genomics of Early-Diverging Mushroom-Forming Fungi Provides Insights into the Origins of Lignocellulose Decay Capabilities.</title>
        <authorList>
            <person name="Nagy L.G."/>
            <person name="Riley R."/>
            <person name="Tritt A."/>
            <person name="Adam C."/>
            <person name="Daum C."/>
            <person name="Floudas D."/>
            <person name="Sun H."/>
            <person name="Yadav J.S."/>
            <person name="Pangilinan J."/>
            <person name="Larsson K.H."/>
            <person name="Matsuura K."/>
            <person name="Barry K."/>
            <person name="Labutti K."/>
            <person name="Kuo R."/>
            <person name="Ohm R.A."/>
            <person name="Bhattacharya S.S."/>
            <person name="Shirouzu T."/>
            <person name="Yoshinaga Y."/>
            <person name="Martin F.M."/>
            <person name="Grigoriev I.V."/>
            <person name="Hibbett D.S."/>
        </authorList>
    </citation>
    <scope>NUCLEOTIDE SEQUENCE [LARGE SCALE GENOMIC DNA]</scope>
    <source>
        <strain evidence="2 3">HHB12029</strain>
    </source>
</reference>
<dbReference type="InParanoid" id="A0A165LXP9"/>
<gene>
    <name evidence="2" type="ORF">EXIGLDRAFT_763475</name>
</gene>
<evidence type="ECO:0000256" key="1">
    <source>
        <dbReference type="SAM" id="Phobius"/>
    </source>
</evidence>
<feature type="transmembrane region" description="Helical" evidence="1">
    <location>
        <begin position="6"/>
        <end position="28"/>
    </location>
</feature>
<keyword evidence="1" id="KW-1133">Transmembrane helix</keyword>
<keyword evidence="3" id="KW-1185">Reference proteome</keyword>